<feature type="compositionally biased region" description="Low complexity" evidence="2">
    <location>
        <begin position="376"/>
        <end position="386"/>
    </location>
</feature>
<feature type="region of interest" description="Disordered" evidence="2">
    <location>
        <begin position="359"/>
        <end position="386"/>
    </location>
</feature>
<feature type="region of interest" description="Disordered" evidence="2">
    <location>
        <begin position="295"/>
        <end position="327"/>
    </location>
</feature>
<comment type="caution">
    <text evidence="3">The sequence shown here is derived from an EMBL/GenBank/DDBJ whole genome shotgun (WGS) entry which is preliminary data.</text>
</comment>
<evidence type="ECO:0000256" key="1">
    <source>
        <dbReference type="SAM" id="Coils"/>
    </source>
</evidence>
<dbReference type="Proteomes" id="UP001187682">
    <property type="component" value="Unassembled WGS sequence"/>
</dbReference>
<feature type="region of interest" description="Disordered" evidence="2">
    <location>
        <begin position="543"/>
        <end position="622"/>
    </location>
</feature>
<keyword evidence="1" id="KW-0175">Coiled coil</keyword>
<evidence type="ECO:0000313" key="3">
    <source>
        <dbReference type="EMBL" id="SPO07120.1"/>
    </source>
</evidence>
<name>A0AAE8N8W0_9PEZI</name>
<feature type="compositionally biased region" description="Low complexity" evidence="2">
    <location>
        <begin position="569"/>
        <end position="589"/>
    </location>
</feature>
<proteinExistence type="predicted"/>
<dbReference type="AlphaFoldDB" id="A0AAE8N8W0"/>
<sequence>MDSVVHLPPGIVPSCDSPPLRCCCGSPGCVVLRHNCAVLEGVEKDVHMAAKLGQALLVRHETYMADATRDRETLTARIAHLEAENLRLENLNAQTISENRSLLEQLETLNTSTAESDARTRVLEANLQASQQAVRRLEIAASRAADMERHISGLEAELEEAHESMFATEEEARGALRRWRAAERTVSDLQDQVEKMEKGAREERERQAEVIARMERQRDLERELGAAAGRLKGAAAARTLGAGGAGGDSGAAVSAFLRDLLQDNASLQLGIAELRELLSSSREEIHTLRECLRDHQPAHDTPHADSSPSTLRAELRIPPSPPARETPSREVHIHHHYHAAAKPEVKKAKKKRQGVNAALFAPLPSTPSVLSDKGRPTLPLSPSTSHTTDFYSAKATESEAGLSCWSPIHAGFESSPSSPRSNPRASVFDRGLESMEPLSPSTSVDVLSPRWRGKRSAPGLVPASPSPSVCAALVDSSSAKVGLPDEHEHSDADVRPSLRRTVSHESIISLGGLDIHTLHSRPSQLTLHRLGGAQAVLTDITAQPTISRSGPRGSSVLRESLASLPGSPSPVTSPSLRSSSARWSGWRPWRLSDGPGPREDDASQVAESVVGTDASGDGASVRTGVVTSEAGDAKDRDKEAAALALARDSLRAPGINQPGAIPGFSEFLAQAKRRVSSRVVPEEVDQEALGDAFE</sequence>
<accession>A0AAE8N8W0</accession>
<feature type="coiled-coil region" evidence="1">
    <location>
        <begin position="137"/>
        <end position="217"/>
    </location>
</feature>
<evidence type="ECO:0000256" key="2">
    <source>
        <dbReference type="SAM" id="MobiDB-lite"/>
    </source>
</evidence>
<organism evidence="3 4">
    <name type="scientific">Cephalotrichum gorgonifer</name>
    <dbReference type="NCBI Taxonomy" id="2041049"/>
    <lineage>
        <taxon>Eukaryota</taxon>
        <taxon>Fungi</taxon>
        <taxon>Dikarya</taxon>
        <taxon>Ascomycota</taxon>
        <taxon>Pezizomycotina</taxon>
        <taxon>Sordariomycetes</taxon>
        <taxon>Hypocreomycetidae</taxon>
        <taxon>Microascales</taxon>
        <taxon>Microascaceae</taxon>
        <taxon>Cephalotrichum</taxon>
    </lineage>
</organism>
<evidence type="ECO:0000313" key="4">
    <source>
        <dbReference type="Proteomes" id="UP001187682"/>
    </source>
</evidence>
<keyword evidence="4" id="KW-1185">Reference proteome</keyword>
<reference evidence="3" key="1">
    <citation type="submission" date="2018-03" db="EMBL/GenBank/DDBJ databases">
        <authorList>
            <person name="Guldener U."/>
        </authorList>
    </citation>
    <scope>NUCLEOTIDE SEQUENCE</scope>
</reference>
<dbReference type="EMBL" id="ONZQ02000018">
    <property type="protein sequence ID" value="SPO07120.1"/>
    <property type="molecule type" value="Genomic_DNA"/>
</dbReference>
<protein>
    <submittedName>
        <fullName evidence="3">Uncharacterized protein</fullName>
    </submittedName>
</protein>
<gene>
    <name evidence="3" type="ORF">DNG_09814</name>
</gene>
<feature type="coiled-coil region" evidence="1">
    <location>
        <begin position="64"/>
        <end position="98"/>
    </location>
</feature>